<dbReference type="AlphaFoldDB" id="A0A4V2Q1V1"/>
<dbReference type="PROSITE" id="PS00917">
    <property type="entry name" value="ASN_GLN_ASE_2"/>
    <property type="match status" value="1"/>
</dbReference>
<evidence type="ECO:0000313" key="8">
    <source>
        <dbReference type="Proteomes" id="UP000294545"/>
    </source>
</evidence>
<dbReference type="RefSeq" id="WP_132278934.1">
    <property type="nucleotide sequence ID" value="NZ_SMGQ01000005.1"/>
</dbReference>
<keyword evidence="8" id="KW-1185">Reference proteome</keyword>
<dbReference type="FunFam" id="3.40.50.1170:FF:000001">
    <property type="entry name" value="L-asparaginase 2"/>
    <property type="match status" value="1"/>
</dbReference>
<dbReference type="GO" id="GO:0004067">
    <property type="term" value="F:asparaginase activity"/>
    <property type="evidence" value="ECO:0007669"/>
    <property type="project" value="UniProtKB-UniRule"/>
</dbReference>
<comment type="caution">
    <text evidence="7">The sequence shown here is derived from an EMBL/GenBank/DDBJ whole genome shotgun (WGS) entry which is preliminary data.</text>
</comment>
<dbReference type="SFLD" id="SFLDS00057">
    <property type="entry name" value="Glutaminase/Asparaginase"/>
    <property type="match status" value="1"/>
</dbReference>
<dbReference type="CDD" id="cd08964">
    <property type="entry name" value="L-asparaginase_II"/>
    <property type="match status" value="1"/>
</dbReference>
<dbReference type="PIRSF" id="PIRSF500176">
    <property type="entry name" value="L_ASNase"/>
    <property type="match status" value="1"/>
</dbReference>
<dbReference type="InterPro" id="IPR004550">
    <property type="entry name" value="AsnASE_II"/>
</dbReference>
<dbReference type="Gene3D" id="3.40.50.40">
    <property type="match status" value="1"/>
</dbReference>
<dbReference type="PRINTS" id="PR00139">
    <property type="entry name" value="ASNGLNASE"/>
</dbReference>
<comment type="similarity">
    <text evidence="1">Belongs to the asparaginase 1 family.</text>
</comment>
<dbReference type="SMART" id="SM00870">
    <property type="entry name" value="Asparaginase"/>
    <property type="match status" value="1"/>
</dbReference>
<dbReference type="Gene3D" id="3.40.50.1170">
    <property type="entry name" value="L-asparaginase, N-terminal domain"/>
    <property type="match status" value="1"/>
</dbReference>
<dbReference type="InterPro" id="IPR040919">
    <property type="entry name" value="Asparaginase_C"/>
</dbReference>
<keyword evidence="2" id="KW-0378">Hydrolase</keyword>
<dbReference type="EMBL" id="SMGQ01000005">
    <property type="protein sequence ID" value="TCK99011.1"/>
    <property type="molecule type" value="Genomic_DNA"/>
</dbReference>
<evidence type="ECO:0000256" key="4">
    <source>
        <dbReference type="PROSITE-ProRule" id="PRU10100"/>
    </source>
</evidence>
<sequence>MKKIALILTGGTISMKADKELKAVIPALSDEEIISTISGINKVANIEAIRFTNMPGPHITPKKMFELSQLIDDLLMKEEYSGAVITHGTDTLEETSYLLDLCLQTYKPVVLTGSMKNSSELGYDGPANLSAAICTAIDKDSYEKGVLVVMNDHIYAANEVIKTHTLSLDTFKSLDKGPLGIVDQDQVIYYRCGNKQRKISVNDIEEKVGLIKCYSGMESGYIDYLMGCHYKGIVVEAMGRGNVPPKMIEGIKKAINHNIPVVIVSICPSGRVLGTYGYEGGGNHLRQLGVILGGDLSGQKARIKLMTILGAGINDIDEIKEIFEDSFYKTYH</sequence>
<evidence type="ECO:0000259" key="6">
    <source>
        <dbReference type="Pfam" id="PF17763"/>
    </source>
</evidence>
<evidence type="ECO:0000313" key="7">
    <source>
        <dbReference type="EMBL" id="TCK99011.1"/>
    </source>
</evidence>
<dbReference type="InterPro" id="IPR036152">
    <property type="entry name" value="Asp/glu_Ase-like_sf"/>
</dbReference>
<protein>
    <submittedName>
        <fullName evidence="7">L-asparaginase</fullName>
    </submittedName>
</protein>
<feature type="domain" description="L-asparaginase N-terminal" evidence="5">
    <location>
        <begin position="3"/>
        <end position="191"/>
    </location>
</feature>
<dbReference type="Proteomes" id="UP000294545">
    <property type="component" value="Unassembled WGS sequence"/>
</dbReference>
<dbReference type="SUPFAM" id="SSF53774">
    <property type="entry name" value="Glutaminase/Asparaginase"/>
    <property type="match status" value="1"/>
</dbReference>
<feature type="domain" description="Asparaginase/glutaminase C-terminal" evidence="6">
    <location>
        <begin position="207"/>
        <end position="323"/>
    </location>
</feature>
<dbReference type="InterPro" id="IPR037152">
    <property type="entry name" value="L-asparaginase_N_sf"/>
</dbReference>
<dbReference type="InterPro" id="IPR027475">
    <property type="entry name" value="Asparaginase/glutaminase_AS2"/>
</dbReference>
<dbReference type="PROSITE" id="PS51732">
    <property type="entry name" value="ASN_GLN_ASE_3"/>
    <property type="match status" value="1"/>
</dbReference>
<feature type="active site" evidence="4">
    <location>
        <position position="89"/>
    </location>
</feature>
<proteinExistence type="inferred from homology"/>
<feature type="active site" description="O-isoaspartyl threonine intermediate" evidence="3">
    <location>
        <position position="12"/>
    </location>
</feature>
<dbReference type="PANTHER" id="PTHR11707:SF28">
    <property type="entry name" value="60 KDA LYSOPHOSPHOLIPASE"/>
    <property type="match status" value="1"/>
</dbReference>
<evidence type="ECO:0000256" key="1">
    <source>
        <dbReference type="ARBA" id="ARBA00010518"/>
    </source>
</evidence>
<dbReference type="InterPro" id="IPR027473">
    <property type="entry name" value="L-asparaginase_C"/>
</dbReference>
<dbReference type="PANTHER" id="PTHR11707">
    <property type="entry name" value="L-ASPARAGINASE"/>
    <property type="match status" value="1"/>
</dbReference>
<reference evidence="7 8" key="1">
    <citation type="submission" date="2019-03" db="EMBL/GenBank/DDBJ databases">
        <title>Genomic Encyclopedia of Type Strains, Phase IV (KMG-IV): sequencing the most valuable type-strain genomes for metagenomic binning, comparative biology and taxonomic classification.</title>
        <authorList>
            <person name="Goeker M."/>
        </authorList>
    </citation>
    <scope>NUCLEOTIDE SEQUENCE [LARGE SCALE GENOMIC DNA]</scope>
    <source>
        <strain evidence="7 8">DSM 24176</strain>
    </source>
</reference>
<dbReference type="OrthoDB" id="9788068at2"/>
<name>A0A4V2Q1V1_9FIRM</name>
<dbReference type="Pfam" id="PF00710">
    <property type="entry name" value="Asparaginase"/>
    <property type="match status" value="1"/>
</dbReference>
<evidence type="ECO:0000256" key="2">
    <source>
        <dbReference type="ARBA" id="ARBA00022801"/>
    </source>
</evidence>
<gene>
    <name evidence="7" type="ORF">EDC19_0110</name>
</gene>
<dbReference type="InterPro" id="IPR027474">
    <property type="entry name" value="L-asparaginase_N"/>
</dbReference>
<dbReference type="InterPro" id="IPR006034">
    <property type="entry name" value="Asparaginase/glutaminase-like"/>
</dbReference>
<dbReference type="PIRSF" id="PIRSF001220">
    <property type="entry name" value="L-ASNase_gatD"/>
    <property type="match status" value="1"/>
</dbReference>
<dbReference type="GO" id="GO:0006528">
    <property type="term" value="P:asparagine metabolic process"/>
    <property type="evidence" value="ECO:0007669"/>
    <property type="project" value="InterPro"/>
</dbReference>
<dbReference type="Pfam" id="PF17763">
    <property type="entry name" value="Asparaginase_C"/>
    <property type="match status" value="1"/>
</dbReference>
<organism evidence="7 8">
    <name type="scientific">Natranaerovirga hydrolytica</name>
    <dbReference type="NCBI Taxonomy" id="680378"/>
    <lineage>
        <taxon>Bacteria</taxon>
        <taxon>Bacillati</taxon>
        <taxon>Bacillota</taxon>
        <taxon>Clostridia</taxon>
        <taxon>Lachnospirales</taxon>
        <taxon>Natranaerovirgaceae</taxon>
        <taxon>Natranaerovirga</taxon>
    </lineage>
</organism>
<evidence type="ECO:0000256" key="3">
    <source>
        <dbReference type="PIRSR" id="PIRSR001220-1"/>
    </source>
</evidence>
<accession>A0A4V2Q1V1</accession>
<evidence type="ECO:0000259" key="5">
    <source>
        <dbReference type="Pfam" id="PF00710"/>
    </source>
</evidence>